<dbReference type="EMBL" id="CP009962">
    <property type="protein sequence ID" value="AIY39437.1"/>
    <property type="molecule type" value="Genomic_DNA"/>
</dbReference>
<proteinExistence type="predicted"/>
<organism evidence="1 2">
    <name type="scientific">Collimonas arenae</name>
    <dbReference type="NCBI Taxonomy" id="279058"/>
    <lineage>
        <taxon>Bacteria</taxon>
        <taxon>Pseudomonadati</taxon>
        <taxon>Pseudomonadota</taxon>
        <taxon>Betaproteobacteria</taxon>
        <taxon>Burkholderiales</taxon>
        <taxon>Oxalobacteraceae</taxon>
        <taxon>Collimonas</taxon>
    </lineage>
</organism>
<evidence type="ECO:0000313" key="1">
    <source>
        <dbReference type="EMBL" id="AIY39437.1"/>
    </source>
</evidence>
<gene>
    <name evidence="1" type="ORF">LT85_0277</name>
</gene>
<reference evidence="2" key="1">
    <citation type="journal article" date="2014" name="Soil Biol. Biochem.">
        <title>Structure and function of bacterial communities in ageing soils: Insights from the Mendocino ecological staircase.</title>
        <authorList>
            <person name="Uroz S."/>
            <person name="Tech J.J."/>
            <person name="Sawaya N.A."/>
            <person name="Frey-Klett P."/>
            <person name="Leveau J.H.J."/>
        </authorList>
    </citation>
    <scope>NUCLEOTIDE SEQUENCE [LARGE SCALE GENOMIC DNA]</scope>
    <source>
        <strain evidence="2">Cal35</strain>
    </source>
</reference>
<evidence type="ECO:0008006" key="3">
    <source>
        <dbReference type="Google" id="ProtNLM"/>
    </source>
</evidence>
<dbReference type="KEGG" id="care:LT85_0277"/>
<evidence type="ECO:0000313" key="2">
    <source>
        <dbReference type="Proteomes" id="UP000030302"/>
    </source>
</evidence>
<name>A0A0A1F999_9BURK</name>
<keyword evidence="2" id="KW-1185">Reference proteome</keyword>
<dbReference type="AlphaFoldDB" id="A0A0A1F999"/>
<dbReference type="HOGENOM" id="CLU_204643_0_0_4"/>
<dbReference type="Proteomes" id="UP000030302">
    <property type="component" value="Chromosome"/>
</dbReference>
<accession>A0A0A1F999</accession>
<dbReference type="STRING" id="279058.LT85_0277"/>
<dbReference type="RefSeq" id="WP_172656928.1">
    <property type="nucleotide sequence ID" value="NZ_CP009962.1"/>
</dbReference>
<protein>
    <recommendedName>
        <fullName evidence="3">TRASH domain-containing protein</fullName>
    </recommendedName>
</protein>
<sequence length="54" mass="5752">MSEKTCAACDYKLDESAIKIKIGGKTVEVCCQECAQKLRDAYAAMHPADASSAP</sequence>